<dbReference type="GO" id="GO:0005524">
    <property type="term" value="F:ATP binding"/>
    <property type="evidence" value="ECO:0007669"/>
    <property type="project" value="InterPro"/>
</dbReference>
<dbReference type="InterPro" id="IPR040976">
    <property type="entry name" value="Pkinase_fungal"/>
</dbReference>
<sequence length="380" mass="44366">MFVHVKQEPDIMEGARYKFTSHNKERLIKILHIIFRSDSIPGRGSIVAEAECICEECSAGQHCPLGGRTLVIKLSFPRRGRVPENTLIDEARTYAILHDEQWALNHLPRVLESIIIPFPEESAQEQLRTRERTTEERVLRFTILERLEPLASLKKPEEFAQVFYDILQIHRWLYLKVGILHRDLSPANIMIRRIDGKVYGVLNDFDLSSRVDDLNKGVTSKSRTGTAPFMAIDLLREKWQLGHFYRHDVESLFYIILCIAGRYKLPGILASQREYSKWFRGNEDDVHDRKSSFLRKKADDIAVKPFFQGFKPWLVGIFRCFKSGYNARDAKDSPGQLDDFDEDTMDDHVTYEKIWEWMHSFEGKALETRWEEDRSEGIDS</sequence>
<evidence type="ECO:0000313" key="3">
    <source>
        <dbReference type="Proteomes" id="UP000053593"/>
    </source>
</evidence>
<dbReference type="InterPro" id="IPR008266">
    <property type="entry name" value="Tyr_kinase_AS"/>
</dbReference>
<dbReference type="PROSITE" id="PS00109">
    <property type="entry name" value="PROTEIN_KINASE_TYR"/>
    <property type="match status" value="1"/>
</dbReference>
<proteinExistence type="predicted"/>
<dbReference type="PANTHER" id="PTHR38248">
    <property type="entry name" value="FUNK1 6"/>
    <property type="match status" value="1"/>
</dbReference>
<dbReference type="InterPro" id="IPR000719">
    <property type="entry name" value="Prot_kinase_dom"/>
</dbReference>
<dbReference type="SUPFAM" id="SSF56112">
    <property type="entry name" value="Protein kinase-like (PK-like)"/>
    <property type="match status" value="1"/>
</dbReference>
<dbReference type="OrthoDB" id="5569250at2759"/>
<name>A0A0D0BB48_9AGAR</name>
<gene>
    <name evidence="2" type="ORF">GYMLUDRAFT_251974</name>
</gene>
<dbReference type="Proteomes" id="UP000053593">
    <property type="component" value="Unassembled WGS sequence"/>
</dbReference>
<dbReference type="PROSITE" id="PS50011">
    <property type="entry name" value="PROTEIN_KINASE_DOM"/>
    <property type="match status" value="1"/>
</dbReference>
<dbReference type="HOGENOM" id="CLU_723724_0_0_1"/>
<dbReference type="EMBL" id="KN834861">
    <property type="protein sequence ID" value="KIK51531.1"/>
    <property type="molecule type" value="Genomic_DNA"/>
</dbReference>
<dbReference type="Pfam" id="PF17667">
    <property type="entry name" value="Pkinase_fungal"/>
    <property type="match status" value="1"/>
</dbReference>
<evidence type="ECO:0000313" key="2">
    <source>
        <dbReference type="EMBL" id="KIK51531.1"/>
    </source>
</evidence>
<accession>A0A0D0BB48</accession>
<dbReference type="GO" id="GO:0004672">
    <property type="term" value="F:protein kinase activity"/>
    <property type="evidence" value="ECO:0007669"/>
    <property type="project" value="InterPro"/>
</dbReference>
<dbReference type="AlphaFoldDB" id="A0A0D0BB48"/>
<dbReference type="Gene3D" id="1.10.510.10">
    <property type="entry name" value="Transferase(Phosphotransferase) domain 1"/>
    <property type="match status" value="1"/>
</dbReference>
<reference evidence="2 3" key="1">
    <citation type="submission" date="2014-04" db="EMBL/GenBank/DDBJ databases">
        <title>Evolutionary Origins and Diversification of the Mycorrhizal Mutualists.</title>
        <authorList>
            <consortium name="DOE Joint Genome Institute"/>
            <consortium name="Mycorrhizal Genomics Consortium"/>
            <person name="Kohler A."/>
            <person name="Kuo A."/>
            <person name="Nagy L.G."/>
            <person name="Floudas D."/>
            <person name="Copeland A."/>
            <person name="Barry K.W."/>
            <person name="Cichocki N."/>
            <person name="Veneault-Fourrey C."/>
            <person name="LaButti K."/>
            <person name="Lindquist E.A."/>
            <person name="Lipzen A."/>
            <person name="Lundell T."/>
            <person name="Morin E."/>
            <person name="Murat C."/>
            <person name="Riley R."/>
            <person name="Ohm R."/>
            <person name="Sun H."/>
            <person name="Tunlid A."/>
            <person name="Henrissat B."/>
            <person name="Grigoriev I.V."/>
            <person name="Hibbett D.S."/>
            <person name="Martin F."/>
        </authorList>
    </citation>
    <scope>NUCLEOTIDE SEQUENCE [LARGE SCALE GENOMIC DNA]</scope>
    <source>
        <strain evidence="2 3">FD-317 M1</strain>
    </source>
</reference>
<evidence type="ECO:0000259" key="1">
    <source>
        <dbReference type="PROSITE" id="PS50011"/>
    </source>
</evidence>
<dbReference type="InterPro" id="IPR011009">
    <property type="entry name" value="Kinase-like_dom_sf"/>
</dbReference>
<protein>
    <recommendedName>
        <fullName evidence="1">Protein kinase domain-containing protein</fullName>
    </recommendedName>
</protein>
<dbReference type="PANTHER" id="PTHR38248:SF2">
    <property type="entry name" value="FUNK1 11"/>
    <property type="match status" value="1"/>
</dbReference>
<feature type="domain" description="Protein kinase" evidence="1">
    <location>
        <begin position="35"/>
        <end position="314"/>
    </location>
</feature>
<organism evidence="2 3">
    <name type="scientific">Collybiopsis luxurians FD-317 M1</name>
    <dbReference type="NCBI Taxonomy" id="944289"/>
    <lineage>
        <taxon>Eukaryota</taxon>
        <taxon>Fungi</taxon>
        <taxon>Dikarya</taxon>
        <taxon>Basidiomycota</taxon>
        <taxon>Agaricomycotina</taxon>
        <taxon>Agaricomycetes</taxon>
        <taxon>Agaricomycetidae</taxon>
        <taxon>Agaricales</taxon>
        <taxon>Marasmiineae</taxon>
        <taxon>Omphalotaceae</taxon>
        <taxon>Collybiopsis</taxon>
        <taxon>Collybiopsis luxurians</taxon>
    </lineage>
</organism>
<keyword evidence="3" id="KW-1185">Reference proteome</keyword>